<dbReference type="EMBL" id="BMAT01008457">
    <property type="protein sequence ID" value="GFR85353.1"/>
    <property type="molecule type" value="Genomic_DNA"/>
</dbReference>
<feature type="non-terminal residue" evidence="1">
    <location>
        <position position="1"/>
    </location>
</feature>
<dbReference type="SUPFAM" id="SSF53649">
    <property type="entry name" value="Alkaline phosphatase-like"/>
    <property type="match status" value="1"/>
</dbReference>
<gene>
    <name evidence="1" type="ORF">ElyMa_004171700</name>
</gene>
<dbReference type="AlphaFoldDB" id="A0AAV4GK71"/>
<name>A0AAV4GK71_9GAST</name>
<accession>A0AAV4GK71</accession>
<dbReference type="Proteomes" id="UP000762676">
    <property type="component" value="Unassembled WGS sequence"/>
</dbReference>
<protein>
    <submittedName>
        <fullName evidence="1">Adenosine kinase</fullName>
    </submittedName>
</protein>
<dbReference type="GO" id="GO:0016301">
    <property type="term" value="F:kinase activity"/>
    <property type="evidence" value="ECO:0007669"/>
    <property type="project" value="UniProtKB-KW"/>
</dbReference>
<keyword evidence="1" id="KW-0808">Transferase</keyword>
<organism evidence="1 2">
    <name type="scientific">Elysia marginata</name>
    <dbReference type="NCBI Taxonomy" id="1093978"/>
    <lineage>
        <taxon>Eukaryota</taxon>
        <taxon>Metazoa</taxon>
        <taxon>Spiralia</taxon>
        <taxon>Lophotrochozoa</taxon>
        <taxon>Mollusca</taxon>
        <taxon>Gastropoda</taxon>
        <taxon>Heterobranchia</taxon>
        <taxon>Euthyneura</taxon>
        <taxon>Panpulmonata</taxon>
        <taxon>Sacoglossa</taxon>
        <taxon>Placobranchoidea</taxon>
        <taxon>Plakobranchidae</taxon>
        <taxon>Elysia</taxon>
    </lineage>
</organism>
<dbReference type="InterPro" id="IPR017850">
    <property type="entry name" value="Alkaline_phosphatase_core_sf"/>
</dbReference>
<evidence type="ECO:0000313" key="2">
    <source>
        <dbReference type="Proteomes" id="UP000762676"/>
    </source>
</evidence>
<sequence>VDEDLAIFLRNLTFSGYLNHTILILMADHGARFASIRKTQQGKLEERLPYFSIYFPPSFKAAYPKDVAQLRKNRKRLTTMFDVHETLHDLLDNSPHRKSRTKGRGISLFKPIPLSRTCQEAGIEPHWCACLNWADASQDRMLKASAAKAVVNYLNSLTEIARDRCEKLSLYRVLTLARFVPRDLVMAFKQAADKHGDLPDLSAPRTLRSEYLQVTLVTTPGQGQFEVTLTHSLRTGHFQVRADTISRINRYGNSSSCVAQHLPNLMQFCYCKAIL</sequence>
<proteinExistence type="predicted"/>
<evidence type="ECO:0000313" key="1">
    <source>
        <dbReference type="EMBL" id="GFR85353.1"/>
    </source>
</evidence>
<keyword evidence="2" id="KW-1185">Reference proteome</keyword>
<dbReference type="InterPro" id="IPR004245">
    <property type="entry name" value="DUF229"/>
</dbReference>
<dbReference type="GO" id="GO:0005615">
    <property type="term" value="C:extracellular space"/>
    <property type="evidence" value="ECO:0007669"/>
    <property type="project" value="TreeGrafter"/>
</dbReference>
<dbReference type="Gene3D" id="3.40.720.10">
    <property type="entry name" value="Alkaline Phosphatase, subunit A"/>
    <property type="match status" value="1"/>
</dbReference>
<reference evidence="1 2" key="1">
    <citation type="journal article" date="2021" name="Elife">
        <title>Chloroplast acquisition without the gene transfer in kleptoplastic sea slugs, Plakobranchus ocellatus.</title>
        <authorList>
            <person name="Maeda T."/>
            <person name="Takahashi S."/>
            <person name="Yoshida T."/>
            <person name="Shimamura S."/>
            <person name="Takaki Y."/>
            <person name="Nagai Y."/>
            <person name="Toyoda A."/>
            <person name="Suzuki Y."/>
            <person name="Arimoto A."/>
            <person name="Ishii H."/>
            <person name="Satoh N."/>
            <person name="Nishiyama T."/>
            <person name="Hasebe M."/>
            <person name="Maruyama T."/>
            <person name="Minagawa J."/>
            <person name="Obokata J."/>
            <person name="Shigenobu S."/>
        </authorList>
    </citation>
    <scope>NUCLEOTIDE SEQUENCE [LARGE SCALE GENOMIC DNA]</scope>
</reference>
<keyword evidence="1" id="KW-0418">Kinase</keyword>
<dbReference type="Pfam" id="PF02995">
    <property type="entry name" value="DUF229"/>
    <property type="match status" value="1"/>
</dbReference>
<dbReference type="PANTHER" id="PTHR10974:SF1">
    <property type="entry name" value="FI08016P-RELATED"/>
    <property type="match status" value="1"/>
</dbReference>
<dbReference type="PANTHER" id="PTHR10974">
    <property type="entry name" value="FI08016P-RELATED"/>
    <property type="match status" value="1"/>
</dbReference>
<comment type="caution">
    <text evidence="1">The sequence shown here is derived from an EMBL/GenBank/DDBJ whole genome shotgun (WGS) entry which is preliminary data.</text>
</comment>